<dbReference type="EMBL" id="PCSK01000039">
    <property type="protein sequence ID" value="PIP45987.1"/>
    <property type="molecule type" value="Genomic_DNA"/>
</dbReference>
<evidence type="ECO:0000313" key="1">
    <source>
        <dbReference type="EMBL" id="PIP45987.1"/>
    </source>
</evidence>
<organism evidence="1 2">
    <name type="scientific">Candidatus Colwellbacteria bacterium CG23_combo_of_CG06-09_8_20_14_all_42_19</name>
    <dbReference type="NCBI Taxonomy" id="1974541"/>
    <lineage>
        <taxon>Bacteria</taxon>
        <taxon>Candidatus Colwelliibacteriota</taxon>
    </lineage>
</organism>
<evidence type="ECO:0008006" key="3">
    <source>
        <dbReference type="Google" id="ProtNLM"/>
    </source>
</evidence>
<dbReference type="Proteomes" id="UP000230007">
    <property type="component" value="Unassembled WGS sequence"/>
</dbReference>
<evidence type="ECO:0000313" key="2">
    <source>
        <dbReference type="Proteomes" id="UP000230007"/>
    </source>
</evidence>
<accession>A0A2H0AKR7</accession>
<proteinExistence type="predicted"/>
<dbReference type="AlphaFoldDB" id="A0A2H0AKR7"/>
<protein>
    <recommendedName>
        <fullName evidence="3">VRR-NUC domain-containing protein</fullName>
    </recommendedName>
</protein>
<name>A0A2H0AKR7_9BACT</name>
<gene>
    <name evidence="1" type="ORF">COX15_01800</name>
</gene>
<comment type="caution">
    <text evidence="1">The sequence shown here is derived from an EMBL/GenBank/DDBJ whole genome shotgun (WGS) entry which is preliminary data.</text>
</comment>
<sequence>MAAVFEKEGIRYEYSKFFLVKNGTKQREVDFVLKTPVMPKRCNNGPVKYIEMKGRITSAARKQHDELAGIGVVTFIITGKLVRFYEKNGFLEESN</sequence>
<reference evidence="1 2" key="1">
    <citation type="submission" date="2017-09" db="EMBL/GenBank/DDBJ databases">
        <title>Depth-based differentiation of microbial function through sediment-hosted aquifers and enrichment of novel symbionts in the deep terrestrial subsurface.</title>
        <authorList>
            <person name="Probst A.J."/>
            <person name="Ladd B."/>
            <person name="Jarett J.K."/>
            <person name="Geller-Mcgrath D.E."/>
            <person name="Sieber C.M."/>
            <person name="Emerson J.B."/>
            <person name="Anantharaman K."/>
            <person name="Thomas B.C."/>
            <person name="Malmstrom R."/>
            <person name="Stieglmeier M."/>
            <person name="Klingl A."/>
            <person name="Woyke T."/>
            <person name="Ryan C.M."/>
            <person name="Banfield J.F."/>
        </authorList>
    </citation>
    <scope>NUCLEOTIDE SEQUENCE [LARGE SCALE GENOMIC DNA]</scope>
    <source>
        <strain evidence="1">CG23_combo_of_CG06-09_8_20_14_all_42_19</strain>
    </source>
</reference>